<organism evidence="2 3">
    <name type="scientific">Vicia faba</name>
    <name type="common">Broad bean</name>
    <name type="synonym">Faba vulgaris</name>
    <dbReference type="NCBI Taxonomy" id="3906"/>
    <lineage>
        <taxon>Eukaryota</taxon>
        <taxon>Viridiplantae</taxon>
        <taxon>Streptophyta</taxon>
        <taxon>Embryophyta</taxon>
        <taxon>Tracheophyta</taxon>
        <taxon>Spermatophyta</taxon>
        <taxon>Magnoliopsida</taxon>
        <taxon>eudicotyledons</taxon>
        <taxon>Gunneridae</taxon>
        <taxon>Pentapetalae</taxon>
        <taxon>rosids</taxon>
        <taxon>fabids</taxon>
        <taxon>Fabales</taxon>
        <taxon>Fabaceae</taxon>
        <taxon>Papilionoideae</taxon>
        <taxon>50 kb inversion clade</taxon>
        <taxon>NPAAA clade</taxon>
        <taxon>Hologalegina</taxon>
        <taxon>IRL clade</taxon>
        <taxon>Fabeae</taxon>
        <taxon>Vicia</taxon>
    </lineage>
</organism>
<feature type="compositionally biased region" description="Polar residues" evidence="1">
    <location>
        <begin position="1"/>
        <end position="11"/>
    </location>
</feature>
<accession>A0AAV1AKD2</accession>
<dbReference type="AlphaFoldDB" id="A0AAV1AKD2"/>
<name>A0AAV1AKD2_VICFA</name>
<evidence type="ECO:0000313" key="2">
    <source>
        <dbReference type="EMBL" id="CAI8609778.1"/>
    </source>
</evidence>
<reference evidence="2 3" key="1">
    <citation type="submission" date="2023-01" db="EMBL/GenBank/DDBJ databases">
        <authorList>
            <person name="Kreplak J."/>
        </authorList>
    </citation>
    <scope>NUCLEOTIDE SEQUENCE [LARGE SCALE GENOMIC DNA]</scope>
</reference>
<evidence type="ECO:0000256" key="1">
    <source>
        <dbReference type="SAM" id="MobiDB-lite"/>
    </source>
</evidence>
<gene>
    <name evidence="2" type="ORF">VFH_IV149520</name>
</gene>
<feature type="region of interest" description="Disordered" evidence="1">
    <location>
        <begin position="1"/>
        <end position="43"/>
    </location>
</feature>
<sequence>MQDEAPSQASMQDEALSQAAMQDEGSSPVNETPKNNVLGIPPFTVDLSPIKQQPAVNQGPSKTSGVRTLFGTAPKVKTSKVFKPLGNVKSMALRKKKVPTFVVHTRKSERLMTVKT</sequence>
<keyword evidence="3" id="KW-1185">Reference proteome</keyword>
<dbReference type="EMBL" id="OX451739">
    <property type="protein sequence ID" value="CAI8609778.1"/>
    <property type="molecule type" value="Genomic_DNA"/>
</dbReference>
<dbReference type="Proteomes" id="UP001157006">
    <property type="component" value="Chromosome 4"/>
</dbReference>
<protein>
    <submittedName>
        <fullName evidence="2">Uncharacterized protein</fullName>
    </submittedName>
</protein>
<feature type="compositionally biased region" description="Polar residues" evidence="1">
    <location>
        <begin position="24"/>
        <end position="35"/>
    </location>
</feature>
<evidence type="ECO:0000313" key="3">
    <source>
        <dbReference type="Proteomes" id="UP001157006"/>
    </source>
</evidence>
<proteinExistence type="predicted"/>